<proteinExistence type="predicted"/>
<dbReference type="AlphaFoldDB" id="A0A9D2NSG7"/>
<evidence type="ECO:0000313" key="3">
    <source>
        <dbReference type="Proteomes" id="UP000823896"/>
    </source>
</evidence>
<dbReference type="Proteomes" id="UP000823896">
    <property type="component" value="Unassembled WGS sequence"/>
</dbReference>
<keyword evidence="1" id="KW-0812">Transmembrane</keyword>
<gene>
    <name evidence="2" type="ORF">H9702_05850</name>
</gene>
<keyword evidence="1" id="KW-1133">Transmembrane helix</keyword>
<protein>
    <submittedName>
        <fullName evidence="2">Uncharacterized protein</fullName>
    </submittedName>
</protein>
<reference evidence="2" key="1">
    <citation type="journal article" date="2021" name="PeerJ">
        <title>Extensive microbial diversity within the chicken gut microbiome revealed by metagenomics and culture.</title>
        <authorList>
            <person name="Gilroy R."/>
            <person name="Ravi A."/>
            <person name="Getino M."/>
            <person name="Pursley I."/>
            <person name="Horton D.L."/>
            <person name="Alikhan N.F."/>
            <person name="Baker D."/>
            <person name="Gharbi K."/>
            <person name="Hall N."/>
            <person name="Watson M."/>
            <person name="Adriaenssens E.M."/>
            <person name="Foster-Nyarko E."/>
            <person name="Jarju S."/>
            <person name="Secka A."/>
            <person name="Antonio M."/>
            <person name="Oren A."/>
            <person name="Chaudhuri R.R."/>
            <person name="La Ragione R."/>
            <person name="Hildebrand F."/>
            <person name="Pallen M.J."/>
        </authorList>
    </citation>
    <scope>NUCLEOTIDE SEQUENCE</scope>
    <source>
        <strain evidence="2">CHK187-11901</strain>
    </source>
</reference>
<organism evidence="2 3">
    <name type="scientific">Candidatus Merdibacter merdavium</name>
    <dbReference type="NCBI Taxonomy" id="2838692"/>
    <lineage>
        <taxon>Bacteria</taxon>
        <taxon>Bacillati</taxon>
        <taxon>Bacillota</taxon>
        <taxon>Erysipelotrichia</taxon>
        <taxon>Erysipelotrichales</taxon>
        <taxon>Erysipelotrichaceae</taxon>
        <taxon>Merdibacter</taxon>
    </lineage>
</organism>
<reference evidence="2" key="2">
    <citation type="submission" date="2021-04" db="EMBL/GenBank/DDBJ databases">
        <authorList>
            <person name="Gilroy R."/>
        </authorList>
    </citation>
    <scope>NUCLEOTIDE SEQUENCE</scope>
    <source>
        <strain evidence="2">CHK187-11901</strain>
    </source>
</reference>
<comment type="caution">
    <text evidence="2">The sequence shown here is derived from an EMBL/GenBank/DDBJ whole genome shotgun (WGS) entry which is preliminary data.</text>
</comment>
<keyword evidence="1" id="KW-0472">Membrane</keyword>
<dbReference type="EMBL" id="DWWM01000037">
    <property type="protein sequence ID" value="HJC36638.1"/>
    <property type="molecule type" value="Genomic_DNA"/>
</dbReference>
<name>A0A9D2NSG7_9FIRM</name>
<sequence>MLVPGLVFGTLIKVIVYVIACPICLRFVKRRRESGIFLLPVLLPLSNAVLLSAFVYPAKFGVLWYILFSLVYFAVAAFNGYALYHFGGKALHTDGRRKVLAAEYERLRLVSHDVRNHQLTMQILRNKGEDQRTQEYANKIERKITDALK</sequence>
<feature type="transmembrane region" description="Helical" evidence="1">
    <location>
        <begin position="35"/>
        <end position="56"/>
    </location>
</feature>
<evidence type="ECO:0000256" key="1">
    <source>
        <dbReference type="SAM" id="Phobius"/>
    </source>
</evidence>
<feature type="transmembrane region" description="Helical" evidence="1">
    <location>
        <begin position="62"/>
        <end position="84"/>
    </location>
</feature>
<accession>A0A9D2NSG7</accession>
<evidence type="ECO:0000313" key="2">
    <source>
        <dbReference type="EMBL" id="HJC36638.1"/>
    </source>
</evidence>
<feature type="transmembrane region" description="Helical" evidence="1">
    <location>
        <begin position="6"/>
        <end position="28"/>
    </location>
</feature>